<reference evidence="4 5" key="1">
    <citation type="submission" date="2016-10" db="EMBL/GenBank/DDBJ databases">
        <authorList>
            <person name="Varghese N."/>
            <person name="Submissions S."/>
        </authorList>
    </citation>
    <scope>NUCLEOTIDE SEQUENCE [LARGE SCALE GENOMIC DNA]</scope>
    <source>
        <strain evidence="4 5">RHA_55</strain>
    </source>
</reference>
<dbReference type="Proteomes" id="UP000198963">
    <property type="component" value="Chromosome I"/>
</dbReference>
<keyword evidence="1" id="KW-0732">Signal</keyword>
<dbReference type="AlphaFoldDB" id="A0A1H1M9M1"/>
<evidence type="ECO:0000313" key="5">
    <source>
        <dbReference type="Proteomes" id="UP000198963"/>
    </source>
</evidence>
<feature type="domain" description="Secretion system C-terminal sorting" evidence="3">
    <location>
        <begin position="395"/>
        <end position="471"/>
    </location>
</feature>
<dbReference type="PANTHER" id="PTHR19328:SF75">
    <property type="entry name" value="ALDOSE SUGAR DEHYDROGENASE YLII"/>
    <property type="match status" value="1"/>
</dbReference>
<name>A0A1H1M9M1_9FLAO</name>
<dbReference type="InterPro" id="IPR026444">
    <property type="entry name" value="Secre_tail"/>
</dbReference>
<dbReference type="NCBIfam" id="TIGR04183">
    <property type="entry name" value="Por_Secre_tail"/>
    <property type="match status" value="1"/>
</dbReference>
<dbReference type="SUPFAM" id="SSF50952">
    <property type="entry name" value="Soluble quinoprotein glucose dehydrogenase"/>
    <property type="match status" value="1"/>
</dbReference>
<evidence type="ECO:0000256" key="1">
    <source>
        <dbReference type="ARBA" id="ARBA00022729"/>
    </source>
</evidence>
<dbReference type="EMBL" id="LT629774">
    <property type="protein sequence ID" value="SDR83262.1"/>
    <property type="molecule type" value="Genomic_DNA"/>
</dbReference>
<accession>A0A1H1M9M1</accession>
<evidence type="ECO:0000259" key="2">
    <source>
        <dbReference type="Pfam" id="PF07995"/>
    </source>
</evidence>
<organism evidence="4 5">
    <name type="scientific">Winogradskyella sediminis</name>
    <dbReference type="NCBI Taxonomy" id="1382466"/>
    <lineage>
        <taxon>Bacteria</taxon>
        <taxon>Pseudomonadati</taxon>
        <taxon>Bacteroidota</taxon>
        <taxon>Flavobacteriia</taxon>
        <taxon>Flavobacteriales</taxon>
        <taxon>Flavobacteriaceae</taxon>
        <taxon>Winogradskyella</taxon>
    </lineage>
</organism>
<dbReference type="PANTHER" id="PTHR19328">
    <property type="entry name" value="HEDGEHOG-INTERACTING PROTEIN"/>
    <property type="match status" value="1"/>
</dbReference>
<proteinExistence type="predicted"/>
<evidence type="ECO:0000313" key="4">
    <source>
        <dbReference type="EMBL" id="SDR83262.1"/>
    </source>
</evidence>
<dbReference type="InterPro" id="IPR011042">
    <property type="entry name" value="6-blade_b-propeller_TolB-like"/>
</dbReference>
<gene>
    <name evidence="4" type="ORF">SAMN04489797_0243</name>
</gene>
<feature type="domain" description="Glucose/Sorbosone dehydrogenase" evidence="2">
    <location>
        <begin position="31"/>
        <end position="367"/>
    </location>
</feature>
<sequence>MKSLTLFITFVFFLTFSYTQELELELVASNLEKPVSIKHAGDDRLFIVEQGGTIKIIDSEGNLEAIPFLDIDALVTNSGYERGLLGLAFHPDYTTNGYFFVNYINNSGNTVISRFTKDTSNPDLADPNSELIILTYDQPYSNHNGGDLAFGSDGYLYIASGDGGSSGDPQNRAQNKLSLLGKILRIDIDNTTDTENYSIPTDNPFVEEIDTRHEIWAYGLRNPWKFSFDRLNGDHWIADVGQGSYEEINRVSAEDAAIGLNFGWKCYEGNESYSSTGCEDQSAYTFPVSGYDHFGDGESKCSITGGYRYRGTTYPNMYGWYFFADLCSQEIGYLVYDETNAIWNRTFKQFSGQWSAFGEDVNGELYISDLADGIIYKLTDTTLSDNNHVFSEITVYPNPSENIFYINFGSNNNTLHVAEISIHDIQGKIIKKINGTINTIQTIDTSPLSKGIYTLRIKAKTGQQSIHKLVID</sequence>
<dbReference type="Pfam" id="PF07995">
    <property type="entry name" value="GSDH"/>
    <property type="match status" value="1"/>
</dbReference>
<dbReference type="STRING" id="1249933.SAMN04489797_0243"/>
<protein>
    <submittedName>
        <fullName evidence="4">Por secretion system C-terminal sorting domain-containing protein</fullName>
    </submittedName>
</protein>
<dbReference type="Pfam" id="PF18962">
    <property type="entry name" value="Por_Secre_tail"/>
    <property type="match status" value="1"/>
</dbReference>
<evidence type="ECO:0000259" key="3">
    <source>
        <dbReference type="Pfam" id="PF18962"/>
    </source>
</evidence>
<dbReference type="InterPro" id="IPR011041">
    <property type="entry name" value="Quinoprot_gluc/sorb_DH_b-prop"/>
</dbReference>
<dbReference type="RefSeq" id="WP_092443463.1">
    <property type="nucleotide sequence ID" value="NZ_LT629774.1"/>
</dbReference>
<dbReference type="InterPro" id="IPR012938">
    <property type="entry name" value="Glc/Sorbosone_DH"/>
</dbReference>
<keyword evidence="5" id="KW-1185">Reference proteome</keyword>
<dbReference type="Gene3D" id="2.120.10.30">
    <property type="entry name" value="TolB, C-terminal domain"/>
    <property type="match status" value="1"/>
</dbReference>